<evidence type="ECO:0000313" key="8">
    <source>
        <dbReference type="Proteomes" id="UP000004508"/>
    </source>
</evidence>
<keyword evidence="4" id="KW-0804">Transcription</keyword>
<dbReference type="InterPro" id="IPR009057">
    <property type="entry name" value="Homeodomain-like_sf"/>
</dbReference>
<feature type="domain" description="HTH tetR-type" evidence="6">
    <location>
        <begin position="2"/>
        <end position="62"/>
    </location>
</feature>
<sequence>MPLQRETVARAALHLVDEVGLDSLTIRRLAAHLDIQNPSLYWHFKNKQELLNCMAELMLTDFFAELHEPEPDQDWADWLTIYARQLRNIMLAHRDGARIVAEADPSRCTFFEGFEWALNVLRHAGFDGNEAAIGIITLQNYVLGNAFEVQAHPFSLASDADEKHLPALRLSLDKERFPNVAAFLHTPALYSSPWASTQFETGLSLFLDGLRAYFAQERSNKLNGENS</sequence>
<dbReference type="PROSITE" id="PS50977">
    <property type="entry name" value="HTH_TETR_2"/>
    <property type="match status" value="1"/>
</dbReference>
<dbReference type="Gene3D" id="1.10.357.10">
    <property type="entry name" value="Tetracycline Repressor, domain 2"/>
    <property type="match status" value="1"/>
</dbReference>
<dbReference type="Proteomes" id="UP000004508">
    <property type="component" value="Unassembled WGS sequence"/>
</dbReference>
<evidence type="ECO:0000313" key="7">
    <source>
        <dbReference type="EMBL" id="EFH88040.1"/>
    </source>
</evidence>
<dbReference type="InterPro" id="IPR036271">
    <property type="entry name" value="Tet_transcr_reg_TetR-rel_C_sf"/>
</dbReference>
<dbReference type="AlphaFoldDB" id="D6TC04"/>
<name>D6TC04_KTERA</name>
<dbReference type="GO" id="GO:0003700">
    <property type="term" value="F:DNA-binding transcription factor activity"/>
    <property type="evidence" value="ECO:0007669"/>
    <property type="project" value="TreeGrafter"/>
</dbReference>
<dbReference type="Pfam" id="PF02909">
    <property type="entry name" value="TetR_C_1"/>
    <property type="match status" value="1"/>
</dbReference>
<dbReference type="PANTHER" id="PTHR30055:SF151">
    <property type="entry name" value="TRANSCRIPTIONAL REGULATORY PROTEIN"/>
    <property type="match status" value="1"/>
</dbReference>
<organism evidence="7 8">
    <name type="scientific">Ktedonobacter racemifer DSM 44963</name>
    <dbReference type="NCBI Taxonomy" id="485913"/>
    <lineage>
        <taxon>Bacteria</taxon>
        <taxon>Bacillati</taxon>
        <taxon>Chloroflexota</taxon>
        <taxon>Ktedonobacteria</taxon>
        <taxon>Ktedonobacterales</taxon>
        <taxon>Ktedonobacteraceae</taxon>
        <taxon>Ktedonobacter</taxon>
    </lineage>
</organism>
<dbReference type="InterPro" id="IPR050109">
    <property type="entry name" value="HTH-type_TetR-like_transc_reg"/>
</dbReference>
<dbReference type="eggNOG" id="COG1309">
    <property type="taxonomic scope" value="Bacteria"/>
</dbReference>
<reference evidence="7 8" key="1">
    <citation type="journal article" date="2011" name="Stand. Genomic Sci.">
        <title>Non-contiguous finished genome sequence and contextual data of the filamentous soil bacterium Ktedonobacter racemifer type strain (SOSP1-21).</title>
        <authorList>
            <person name="Chang Y.J."/>
            <person name="Land M."/>
            <person name="Hauser L."/>
            <person name="Chertkov O."/>
            <person name="Del Rio T.G."/>
            <person name="Nolan M."/>
            <person name="Copeland A."/>
            <person name="Tice H."/>
            <person name="Cheng J.F."/>
            <person name="Lucas S."/>
            <person name="Han C."/>
            <person name="Goodwin L."/>
            <person name="Pitluck S."/>
            <person name="Ivanova N."/>
            <person name="Ovchinikova G."/>
            <person name="Pati A."/>
            <person name="Chen A."/>
            <person name="Palaniappan K."/>
            <person name="Mavromatis K."/>
            <person name="Liolios K."/>
            <person name="Brettin T."/>
            <person name="Fiebig A."/>
            <person name="Rohde M."/>
            <person name="Abt B."/>
            <person name="Goker M."/>
            <person name="Detter J.C."/>
            <person name="Woyke T."/>
            <person name="Bristow J."/>
            <person name="Eisen J.A."/>
            <person name="Markowitz V."/>
            <person name="Hugenholtz P."/>
            <person name="Kyrpides N.C."/>
            <person name="Klenk H.P."/>
            <person name="Lapidus A."/>
        </authorList>
    </citation>
    <scope>NUCLEOTIDE SEQUENCE [LARGE SCALE GENOMIC DNA]</scope>
    <source>
        <strain evidence="8">DSM 44963</strain>
    </source>
</reference>
<feature type="DNA-binding region" description="H-T-H motif" evidence="5">
    <location>
        <begin position="25"/>
        <end position="44"/>
    </location>
</feature>
<dbReference type="GO" id="GO:0046677">
    <property type="term" value="P:response to antibiotic"/>
    <property type="evidence" value="ECO:0007669"/>
    <property type="project" value="InterPro"/>
</dbReference>
<dbReference type="InterPro" id="IPR004111">
    <property type="entry name" value="Repressor_TetR_C"/>
</dbReference>
<dbReference type="InterPro" id="IPR023772">
    <property type="entry name" value="DNA-bd_HTH_TetR-type_CS"/>
</dbReference>
<dbReference type="RefSeq" id="WP_007903751.1">
    <property type="nucleotide sequence ID" value="NZ_ADVG01000001.1"/>
</dbReference>
<dbReference type="SUPFAM" id="SSF48498">
    <property type="entry name" value="Tetracyclin repressor-like, C-terminal domain"/>
    <property type="match status" value="1"/>
</dbReference>
<keyword evidence="3 5" id="KW-0238">DNA-binding</keyword>
<keyword evidence="1" id="KW-0678">Repressor</keyword>
<evidence type="ECO:0000259" key="6">
    <source>
        <dbReference type="PROSITE" id="PS50977"/>
    </source>
</evidence>
<dbReference type="Gene3D" id="1.10.10.60">
    <property type="entry name" value="Homeodomain-like"/>
    <property type="match status" value="1"/>
</dbReference>
<comment type="caution">
    <text evidence="7">The sequence shown here is derived from an EMBL/GenBank/DDBJ whole genome shotgun (WGS) entry which is preliminary data.</text>
</comment>
<dbReference type="GO" id="GO:0045892">
    <property type="term" value="P:negative regulation of DNA-templated transcription"/>
    <property type="evidence" value="ECO:0007669"/>
    <property type="project" value="InterPro"/>
</dbReference>
<dbReference type="Pfam" id="PF00440">
    <property type="entry name" value="TetR_N"/>
    <property type="match status" value="1"/>
</dbReference>
<keyword evidence="2" id="KW-0805">Transcription regulation</keyword>
<evidence type="ECO:0000256" key="5">
    <source>
        <dbReference type="PROSITE-ProRule" id="PRU00335"/>
    </source>
</evidence>
<evidence type="ECO:0000256" key="4">
    <source>
        <dbReference type="ARBA" id="ARBA00023163"/>
    </source>
</evidence>
<dbReference type="OrthoDB" id="166040at2"/>
<dbReference type="PROSITE" id="PS01081">
    <property type="entry name" value="HTH_TETR_1"/>
    <property type="match status" value="1"/>
</dbReference>
<keyword evidence="8" id="KW-1185">Reference proteome</keyword>
<gene>
    <name evidence="7" type="ORF">Krac_9413</name>
</gene>
<dbReference type="InterPro" id="IPR001647">
    <property type="entry name" value="HTH_TetR"/>
</dbReference>
<dbReference type="InterPro" id="IPR003012">
    <property type="entry name" value="Tet_transcr_reg_TetR"/>
</dbReference>
<dbReference type="PRINTS" id="PR00400">
    <property type="entry name" value="TETREPRESSOR"/>
</dbReference>
<dbReference type="SUPFAM" id="SSF46689">
    <property type="entry name" value="Homeodomain-like"/>
    <property type="match status" value="1"/>
</dbReference>
<protein>
    <submittedName>
        <fullName evidence="7">Transcriptional regulator, TetR family</fullName>
    </submittedName>
</protein>
<proteinExistence type="predicted"/>
<evidence type="ECO:0000256" key="3">
    <source>
        <dbReference type="ARBA" id="ARBA00023125"/>
    </source>
</evidence>
<dbReference type="EMBL" id="ADVG01000001">
    <property type="protein sequence ID" value="EFH88040.1"/>
    <property type="molecule type" value="Genomic_DNA"/>
</dbReference>
<dbReference type="PANTHER" id="PTHR30055">
    <property type="entry name" value="HTH-TYPE TRANSCRIPTIONAL REGULATOR RUTR"/>
    <property type="match status" value="1"/>
</dbReference>
<dbReference type="PRINTS" id="PR00455">
    <property type="entry name" value="HTHTETR"/>
</dbReference>
<evidence type="ECO:0000256" key="1">
    <source>
        <dbReference type="ARBA" id="ARBA00022491"/>
    </source>
</evidence>
<evidence type="ECO:0000256" key="2">
    <source>
        <dbReference type="ARBA" id="ARBA00023015"/>
    </source>
</evidence>
<dbReference type="InParanoid" id="D6TC04"/>
<accession>D6TC04</accession>
<dbReference type="GO" id="GO:0000976">
    <property type="term" value="F:transcription cis-regulatory region binding"/>
    <property type="evidence" value="ECO:0007669"/>
    <property type="project" value="TreeGrafter"/>
</dbReference>